<evidence type="ECO:0000259" key="2">
    <source>
        <dbReference type="Pfam" id="PF13276"/>
    </source>
</evidence>
<dbReference type="Pfam" id="PF13276">
    <property type="entry name" value="HTH_21"/>
    <property type="match status" value="1"/>
</dbReference>
<sequence length="138" mass="16502">MAELCRTFNIARSTYYYRQNNDQDEDENTENQLYSGHPAYDKDGNLVPEEDVVQLVKDYCGESPHLSYRMVTNYLKYTENLKVNHKRIYRIMKVLDLLQDKIVPKPKEYQLRQKHELTGPNQLWEMDMVQMYIDNSGQ</sequence>
<evidence type="ECO:0000313" key="3">
    <source>
        <dbReference type="EMBL" id="MCC3145960.1"/>
    </source>
</evidence>
<dbReference type="InterPro" id="IPR025948">
    <property type="entry name" value="HTH-like_dom"/>
</dbReference>
<dbReference type="Proteomes" id="UP001199296">
    <property type="component" value="Unassembled WGS sequence"/>
</dbReference>
<dbReference type="EMBL" id="JAJFAT010000024">
    <property type="protein sequence ID" value="MCC3145960.1"/>
    <property type="molecule type" value="Genomic_DNA"/>
</dbReference>
<proteinExistence type="predicted"/>
<evidence type="ECO:0000256" key="1">
    <source>
        <dbReference type="SAM" id="MobiDB-lite"/>
    </source>
</evidence>
<feature type="domain" description="HTH-like" evidence="2">
    <location>
        <begin position="51"/>
        <end position="98"/>
    </location>
</feature>
<gene>
    <name evidence="3" type="ORF">LJ207_11605</name>
</gene>
<feature type="region of interest" description="Disordered" evidence="1">
    <location>
        <begin position="20"/>
        <end position="41"/>
    </location>
</feature>
<accession>A0AAW4X2C7</accession>
<organism evidence="3 4">
    <name type="scientific">Halanaerobium polyolivorans</name>
    <dbReference type="NCBI Taxonomy" id="2886943"/>
    <lineage>
        <taxon>Bacteria</taxon>
        <taxon>Bacillati</taxon>
        <taxon>Bacillota</taxon>
        <taxon>Clostridia</taxon>
        <taxon>Halanaerobiales</taxon>
        <taxon>Halanaerobiaceae</taxon>
        <taxon>Halanaerobium</taxon>
    </lineage>
</organism>
<reference evidence="3 4" key="1">
    <citation type="submission" date="2021-10" db="EMBL/GenBank/DDBJ databases">
        <authorList>
            <person name="Grouzdev D.S."/>
            <person name="Pantiukh K.S."/>
            <person name="Krutkina M.S."/>
        </authorList>
    </citation>
    <scope>NUCLEOTIDE SEQUENCE [LARGE SCALE GENOMIC DNA]</scope>
    <source>
        <strain evidence="3 4">Z-7514</strain>
    </source>
</reference>
<dbReference type="AlphaFoldDB" id="A0AAW4X2C7"/>
<protein>
    <submittedName>
        <fullName evidence="3">IS3 family transposase</fullName>
    </submittedName>
</protein>
<keyword evidence="4" id="KW-1185">Reference proteome</keyword>
<comment type="caution">
    <text evidence="3">The sequence shown here is derived from an EMBL/GenBank/DDBJ whole genome shotgun (WGS) entry which is preliminary data.</text>
</comment>
<dbReference type="RefSeq" id="WP_229346660.1">
    <property type="nucleotide sequence ID" value="NZ_JAJFAT010000024.1"/>
</dbReference>
<name>A0AAW4X2C7_9FIRM</name>
<evidence type="ECO:0000313" key="4">
    <source>
        <dbReference type="Proteomes" id="UP001199296"/>
    </source>
</evidence>